<dbReference type="CDD" id="cd00317">
    <property type="entry name" value="cyclophilin"/>
    <property type="match status" value="1"/>
</dbReference>
<gene>
    <name evidence="4" type="ORF">GCM10009821_14810</name>
</gene>
<dbReference type="PRINTS" id="PR00153">
    <property type="entry name" value="CSAPPISMRASE"/>
</dbReference>
<comment type="caution">
    <text evidence="4">The sequence shown here is derived from an EMBL/GenBank/DDBJ whole genome shotgun (WGS) entry which is preliminary data.</text>
</comment>
<keyword evidence="5" id="KW-1185">Reference proteome</keyword>
<dbReference type="InterPro" id="IPR044666">
    <property type="entry name" value="Cyclophilin_A-like"/>
</dbReference>
<dbReference type="SUPFAM" id="SSF50891">
    <property type="entry name" value="Cyclophilin-like"/>
    <property type="match status" value="1"/>
</dbReference>
<evidence type="ECO:0000256" key="2">
    <source>
        <dbReference type="RuleBase" id="RU363019"/>
    </source>
</evidence>
<sequence>MASTPLRLIAPAVVCLSLLAACGDDTAETPDATEATPQDGGAEVAATGDCEWVPSPAAAGREVDPPAPDAEPADALVIETNAGDIPIELNTEAPCAATSFTWLAEQGYFDETECHRMIVASDELPYGILQCGDPSGTGTTGPGYTFADELTGDEQYAEGTIAMANSGPDTNGSQFFLNYADSEFSPDYTLFGTIAPEGVAVLEQVAAGGTDSGGPEGAPAEPFVIEAVRPAS</sequence>
<comment type="catalytic activity">
    <reaction evidence="2">
        <text>[protein]-peptidylproline (omega=180) = [protein]-peptidylproline (omega=0)</text>
        <dbReference type="Rhea" id="RHEA:16237"/>
        <dbReference type="Rhea" id="RHEA-COMP:10747"/>
        <dbReference type="Rhea" id="RHEA-COMP:10748"/>
        <dbReference type="ChEBI" id="CHEBI:83833"/>
        <dbReference type="ChEBI" id="CHEBI:83834"/>
        <dbReference type="EC" id="5.2.1.8"/>
    </reaction>
</comment>
<dbReference type="InterPro" id="IPR002130">
    <property type="entry name" value="Cyclophilin-type_PPIase_dom"/>
</dbReference>
<comment type="function">
    <text evidence="1 2">PPIases accelerate the folding of proteins. It catalyzes the cis-trans isomerization of proline imidic peptide bonds in oligopeptides.</text>
</comment>
<evidence type="ECO:0000256" key="1">
    <source>
        <dbReference type="ARBA" id="ARBA00002388"/>
    </source>
</evidence>
<comment type="similarity">
    <text evidence="2">Belongs to the cyclophilin-type PPIase family.</text>
</comment>
<dbReference type="Gene3D" id="2.40.100.10">
    <property type="entry name" value="Cyclophilin-like"/>
    <property type="match status" value="1"/>
</dbReference>
<protein>
    <recommendedName>
        <fullName evidence="2">Peptidyl-prolyl cis-trans isomerase</fullName>
        <shortName evidence="2">PPIase</shortName>
        <ecNumber evidence="2">5.2.1.8</ecNumber>
    </recommendedName>
</protein>
<evidence type="ECO:0000259" key="3">
    <source>
        <dbReference type="PROSITE" id="PS50072"/>
    </source>
</evidence>
<dbReference type="PROSITE" id="PS50072">
    <property type="entry name" value="CSA_PPIASE_2"/>
    <property type="match status" value="1"/>
</dbReference>
<reference evidence="4 5" key="1">
    <citation type="journal article" date="2019" name="Int. J. Syst. Evol. Microbiol.">
        <title>The Global Catalogue of Microorganisms (GCM) 10K type strain sequencing project: providing services to taxonomists for standard genome sequencing and annotation.</title>
        <authorList>
            <consortium name="The Broad Institute Genomics Platform"/>
            <consortium name="The Broad Institute Genome Sequencing Center for Infectious Disease"/>
            <person name="Wu L."/>
            <person name="Ma J."/>
        </authorList>
    </citation>
    <scope>NUCLEOTIDE SEQUENCE [LARGE SCALE GENOMIC DNA]</scope>
    <source>
        <strain evidence="4 5">JCM 15749</strain>
    </source>
</reference>
<name>A0ABN2VZX7_9ACTN</name>
<dbReference type="RefSeq" id="WP_344326483.1">
    <property type="nucleotide sequence ID" value="NZ_BAAAPY010000004.1"/>
</dbReference>
<dbReference type="PANTHER" id="PTHR45625">
    <property type="entry name" value="PEPTIDYL-PROLYL CIS-TRANS ISOMERASE-RELATED"/>
    <property type="match status" value="1"/>
</dbReference>
<feature type="domain" description="PPIase cyclophilin-type" evidence="3">
    <location>
        <begin position="72"/>
        <end position="230"/>
    </location>
</feature>
<accession>A0ABN2VZX7</accession>
<feature type="signal peptide" evidence="2">
    <location>
        <begin position="1"/>
        <end position="23"/>
    </location>
</feature>
<proteinExistence type="inferred from homology"/>
<dbReference type="PROSITE" id="PS51257">
    <property type="entry name" value="PROKAR_LIPOPROTEIN"/>
    <property type="match status" value="1"/>
</dbReference>
<keyword evidence="2" id="KW-0732">Signal</keyword>
<dbReference type="EC" id="5.2.1.8" evidence="2"/>
<keyword evidence="2" id="KW-0697">Rotamase</keyword>
<dbReference type="PANTHER" id="PTHR45625:SF3">
    <property type="entry name" value="PEPTIDYL-PROLYL CIS-TRANS ISOMERASE B-RELATED"/>
    <property type="match status" value="1"/>
</dbReference>
<evidence type="ECO:0000313" key="5">
    <source>
        <dbReference type="Proteomes" id="UP001501480"/>
    </source>
</evidence>
<dbReference type="EMBL" id="BAAAPY010000004">
    <property type="protein sequence ID" value="GAA2076549.1"/>
    <property type="molecule type" value="Genomic_DNA"/>
</dbReference>
<dbReference type="Pfam" id="PF00160">
    <property type="entry name" value="Pro_isomerase"/>
    <property type="match status" value="1"/>
</dbReference>
<feature type="chain" id="PRO_5044955835" description="Peptidyl-prolyl cis-trans isomerase" evidence="2">
    <location>
        <begin position="24"/>
        <end position="232"/>
    </location>
</feature>
<evidence type="ECO:0000313" key="4">
    <source>
        <dbReference type="EMBL" id="GAA2076549.1"/>
    </source>
</evidence>
<dbReference type="Proteomes" id="UP001501480">
    <property type="component" value="Unassembled WGS sequence"/>
</dbReference>
<organism evidence="4 5">
    <name type="scientific">Aeromicrobium halocynthiae</name>
    <dbReference type="NCBI Taxonomy" id="560557"/>
    <lineage>
        <taxon>Bacteria</taxon>
        <taxon>Bacillati</taxon>
        <taxon>Actinomycetota</taxon>
        <taxon>Actinomycetes</taxon>
        <taxon>Propionibacteriales</taxon>
        <taxon>Nocardioidaceae</taxon>
        <taxon>Aeromicrobium</taxon>
    </lineage>
</organism>
<dbReference type="InterPro" id="IPR029000">
    <property type="entry name" value="Cyclophilin-like_dom_sf"/>
</dbReference>
<keyword evidence="2" id="KW-0413">Isomerase</keyword>